<evidence type="ECO:0000313" key="1">
    <source>
        <dbReference type="EMBL" id="ROR32730.1"/>
    </source>
</evidence>
<proteinExistence type="predicted"/>
<dbReference type="EMBL" id="RJVI01000002">
    <property type="protein sequence ID" value="ROR32730.1"/>
    <property type="molecule type" value="Genomic_DNA"/>
</dbReference>
<dbReference type="RefSeq" id="WP_123401635.1">
    <property type="nucleotide sequence ID" value="NZ_RJVI01000002.1"/>
</dbReference>
<sequence length="76" mass="8011">MSTPITEAGIGIRRGLEGLRRDAAALARAPQAAPLARDRLEALVDLARQRTLVEASVAALRRVDEALATLLAPAGR</sequence>
<reference evidence="1 2" key="1">
    <citation type="submission" date="2018-11" db="EMBL/GenBank/DDBJ databases">
        <title>Genomic Encyclopedia of Type Strains, Phase IV (KMG-IV): sequencing the most valuable type-strain genomes for metagenomic binning, comparative biology and taxonomic classification.</title>
        <authorList>
            <person name="Goeker M."/>
        </authorList>
    </citation>
    <scope>NUCLEOTIDE SEQUENCE [LARGE SCALE GENOMIC DNA]</scope>
    <source>
        <strain evidence="1 2">DSM 100275</strain>
    </source>
</reference>
<dbReference type="AlphaFoldDB" id="A0A3N1Y1P2"/>
<keyword evidence="2" id="KW-1185">Reference proteome</keyword>
<dbReference type="Proteomes" id="UP000276634">
    <property type="component" value="Unassembled WGS sequence"/>
</dbReference>
<evidence type="ECO:0000313" key="2">
    <source>
        <dbReference type="Proteomes" id="UP000276634"/>
    </source>
</evidence>
<organism evidence="1 2">
    <name type="scientific">Inmirania thermothiophila</name>
    <dbReference type="NCBI Taxonomy" id="1750597"/>
    <lineage>
        <taxon>Bacteria</taxon>
        <taxon>Pseudomonadati</taxon>
        <taxon>Pseudomonadota</taxon>
        <taxon>Gammaproteobacteria</taxon>
        <taxon>Chromatiales</taxon>
        <taxon>Ectothiorhodospiraceae</taxon>
        <taxon>Inmirania</taxon>
    </lineage>
</organism>
<comment type="caution">
    <text evidence="1">The sequence shown here is derived from an EMBL/GenBank/DDBJ whole genome shotgun (WGS) entry which is preliminary data.</text>
</comment>
<accession>A0A3N1Y1P2</accession>
<name>A0A3N1Y1P2_9GAMM</name>
<protein>
    <submittedName>
        <fullName evidence="1">Uncharacterized protein</fullName>
    </submittedName>
</protein>
<gene>
    <name evidence="1" type="ORF">EDC57_1941</name>
</gene>